<feature type="transmembrane region" description="Helical" evidence="1">
    <location>
        <begin position="87"/>
        <end position="104"/>
    </location>
</feature>
<keyword evidence="1" id="KW-0812">Transmembrane</keyword>
<evidence type="ECO:0000256" key="1">
    <source>
        <dbReference type="SAM" id="Phobius"/>
    </source>
</evidence>
<feature type="transmembrane region" description="Helical" evidence="1">
    <location>
        <begin position="59"/>
        <end position="80"/>
    </location>
</feature>
<dbReference type="RefSeq" id="WP_212950507.1">
    <property type="nucleotide sequence ID" value="NZ_BORW01000014.1"/>
</dbReference>
<feature type="domain" description="CAAX prenyl protease 2/Lysostaphin resistance protein A-like" evidence="2">
    <location>
        <begin position="1"/>
        <end position="99"/>
    </location>
</feature>
<evidence type="ECO:0000259" key="2">
    <source>
        <dbReference type="Pfam" id="PF02517"/>
    </source>
</evidence>
<feature type="transmembrane region" description="Helical" evidence="1">
    <location>
        <begin position="33"/>
        <end position="53"/>
    </location>
</feature>
<accession>A0ABQ4LY89</accession>
<feature type="transmembrane region" description="Helical" evidence="1">
    <location>
        <begin position="116"/>
        <end position="138"/>
    </location>
</feature>
<sequence>MLIMMFIFSFGEEIGWRGYLQPRLTKAFGIKKSILITAAVWTCFHYPFYLNGYNEDGNVWINILLFSVMIFPLSVFMGWVRWRSQSVWPAVVIHMIINLSRSWLEQLFFVKSAGWSYVAGESGIVTIVVWAVAALLIWKKLLIEAKPNPGSHD</sequence>
<organism evidence="3 4">
    <name type="scientific">Paenibacillus cookii</name>
    <dbReference type="NCBI Taxonomy" id="157839"/>
    <lineage>
        <taxon>Bacteria</taxon>
        <taxon>Bacillati</taxon>
        <taxon>Bacillota</taxon>
        <taxon>Bacilli</taxon>
        <taxon>Bacillales</taxon>
        <taxon>Paenibacillaceae</taxon>
        <taxon>Paenibacillus</taxon>
    </lineage>
</organism>
<evidence type="ECO:0000313" key="4">
    <source>
        <dbReference type="Proteomes" id="UP000680638"/>
    </source>
</evidence>
<dbReference type="EMBL" id="BORW01000014">
    <property type="protein sequence ID" value="GIO68113.1"/>
    <property type="molecule type" value="Genomic_DNA"/>
</dbReference>
<protein>
    <recommendedName>
        <fullName evidence="2">CAAX prenyl protease 2/Lysostaphin resistance protein A-like domain-containing protein</fullName>
    </recommendedName>
</protein>
<keyword evidence="1" id="KW-1133">Transmembrane helix</keyword>
<keyword evidence="1" id="KW-0472">Membrane</keyword>
<reference evidence="3 4" key="1">
    <citation type="submission" date="2021-03" db="EMBL/GenBank/DDBJ databases">
        <title>Antimicrobial resistance genes in bacteria isolated from Japanese honey, and their potential for conferring macrolide and lincosamide resistance in the American foulbrood pathogen Paenibacillus larvae.</title>
        <authorList>
            <person name="Okamoto M."/>
            <person name="Kumagai M."/>
            <person name="Kanamori H."/>
            <person name="Takamatsu D."/>
        </authorList>
    </citation>
    <scope>NUCLEOTIDE SEQUENCE [LARGE SCALE GENOMIC DNA]</scope>
    <source>
        <strain evidence="3 4">J21TS3</strain>
    </source>
</reference>
<proteinExistence type="predicted"/>
<dbReference type="Proteomes" id="UP000680638">
    <property type="component" value="Unassembled WGS sequence"/>
</dbReference>
<dbReference type="Pfam" id="PF02517">
    <property type="entry name" value="Rce1-like"/>
    <property type="match status" value="1"/>
</dbReference>
<dbReference type="InterPro" id="IPR042150">
    <property type="entry name" value="MmRce1-like"/>
</dbReference>
<gene>
    <name evidence="3" type="ORF">J21TS3_29340</name>
</gene>
<keyword evidence="4" id="KW-1185">Reference proteome</keyword>
<name>A0ABQ4LY89_9BACL</name>
<dbReference type="PANTHER" id="PTHR35797">
    <property type="entry name" value="PROTEASE-RELATED"/>
    <property type="match status" value="1"/>
</dbReference>
<comment type="caution">
    <text evidence="3">The sequence shown here is derived from an EMBL/GenBank/DDBJ whole genome shotgun (WGS) entry which is preliminary data.</text>
</comment>
<evidence type="ECO:0000313" key="3">
    <source>
        <dbReference type="EMBL" id="GIO68113.1"/>
    </source>
</evidence>
<dbReference type="InterPro" id="IPR003675">
    <property type="entry name" value="Rce1/LyrA-like_dom"/>
</dbReference>
<dbReference type="PANTHER" id="PTHR35797:SF1">
    <property type="entry name" value="PROTEASE"/>
    <property type="match status" value="1"/>
</dbReference>